<dbReference type="InterPro" id="IPR036147">
    <property type="entry name" value="Anti-sigma_E_RseA_N_sf"/>
</dbReference>
<dbReference type="InterPro" id="IPR052383">
    <property type="entry name" value="Anti-sigma-E_RseA-like"/>
</dbReference>
<dbReference type="Proteomes" id="UP000253250">
    <property type="component" value="Unassembled WGS sequence"/>
</dbReference>
<keyword evidence="3" id="KW-1185">Reference proteome</keyword>
<organism evidence="2 3">
    <name type="scientific">Acidiferrobacter thiooxydans</name>
    <dbReference type="NCBI Taxonomy" id="163359"/>
    <lineage>
        <taxon>Bacteria</taxon>
        <taxon>Pseudomonadati</taxon>
        <taxon>Pseudomonadota</taxon>
        <taxon>Gammaproteobacteria</taxon>
        <taxon>Acidiferrobacterales</taxon>
        <taxon>Acidiferrobacteraceae</taxon>
        <taxon>Acidiferrobacter</taxon>
    </lineage>
</organism>
<accession>A0A368HME5</accession>
<dbReference type="OrthoDB" id="6194196at2"/>
<evidence type="ECO:0000313" key="3">
    <source>
        <dbReference type="Proteomes" id="UP000253250"/>
    </source>
</evidence>
<dbReference type="PANTHER" id="PTHR38104">
    <property type="match status" value="1"/>
</dbReference>
<sequence length="201" mass="21592">MGLRGRRGCMKETLSALMDAELEAKERGKLLDVVVEDSALQALWGRYHMTRAILRGEWDGKPLADLSAHVLAALAEDEAAPATPTFWGPLGRQRGWQVARFALAASLTAATALFALRVAVVGTPSAGVSPASVQTALASPLPTPPRYVERAHWQGPQWRRRLNAFLLEHSAVAPLAGINGLSYVRLAAYNGPPAQGVRNKP</sequence>
<gene>
    <name evidence="2" type="ORF">C4900_06345</name>
</gene>
<dbReference type="PANTHER" id="PTHR38104:SF1">
    <property type="entry name" value="ANTI-SIGMA-E FACTOR RSEA"/>
    <property type="match status" value="1"/>
</dbReference>
<dbReference type="AlphaFoldDB" id="A0A368HME5"/>
<name>A0A368HME5_9GAMM</name>
<dbReference type="Pfam" id="PF03872">
    <property type="entry name" value="RseA_N"/>
    <property type="match status" value="1"/>
</dbReference>
<protein>
    <recommendedName>
        <fullName evidence="1">Anti sigma-E protein RseA N-terminal domain-containing protein</fullName>
    </recommendedName>
</protein>
<comment type="caution">
    <text evidence="2">The sequence shown here is derived from an EMBL/GenBank/DDBJ whole genome shotgun (WGS) entry which is preliminary data.</text>
</comment>
<dbReference type="EMBL" id="PSYR01000001">
    <property type="protein sequence ID" value="RCN59317.1"/>
    <property type="molecule type" value="Genomic_DNA"/>
</dbReference>
<reference evidence="2 3" key="1">
    <citation type="submission" date="2018-02" db="EMBL/GenBank/DDBJ databases">
        <title>Insights into the biology of acidophilic members of the Acidiferrobacteraceae family derived from comparative genomic analyses.</title>
        <authorList>
            <person name="Issotta F."/>
            <person name="Thyssen C."/>
            <person name="Mena C."/>
            <person name="Moya A."/>
            <person name="Bellenberg S."/>
            <person name="Sproer C."/>
            <person name="Covarrubias P.C."/>
            <person name="Sand W."/>
            <person name="Quatrini R."/>
            <person name="Vera M."/>
        </authorList>
    </citation>
    <scope>NUCLEOTIDE SEQUENCE [LARGE SCALE GENOMIC DNA]</scope>
    <source>
        <strain evidence="3">m-1</strain>
    </source>
</reference>
<proteinExistence type="predicted"/>
<feature type="domain" description="Anti sigma-E protein RseA N-terminal" evidence="1">
    <location>
        <begin position="11"/>
        <end position="84"/>
    </location>
</feature>
<dbReference type="CDD" id="cd16328">
    <property type="entry name" value="RseA_N"/>
    <property type="match status" value="1"/>
</dbReference>
<evidence type="ECO:0000313" key="2">
    <source>
        <dbReference type="EMBL" id="RCN59317.1"/>
    </source>
</evidence>
<dbReference type="Gene3D" id="1.10.10.880">
    <property type="entry name" value="Anti sigma-E protein RseA, N-terminal domain"/>
    <property type="match status" value="1"/>
</dbReference>
<dbReference type="SUPFAM" id="SSF89069">
    <property type="entry name" value="N-terminal, cytoplasmic domain of anti-sigmaE factor RseA"/>
    <property type="match status" value="1"/>
</dbReference>
<evidence type="ECO:0000259" key="1">
    <source>
        <dbReference type="Pfam" id="PF03872"/>
    </source>
</evidence>
<dbReference type="InterPro" id="IPR005572">
    <property type="entry name" value="Anti-sigma_E_RseA_N"/>
</dbReference>
<dbReference type="GO" id="GO:0016989">
    <property type="term" value="F:sigma factor antagonist activity"/>
    <property type="evidence" value="ECO:0007669"/>
    <property type="project" value="InterPro"/>
</dbReference>